<evidence type="ECO:0000313" key="1">
    <source>
        <dbReference type="EMBL" id="NOI83057.1"/>
    </source>
</evidence>
<proteinExistence type="predicted"/>
<dbReference type="AlphaFoldDB" id="A0AAE5GUE7"/>
<accession>A0AAE5GUE7</accession>
<dbReference type="Proteomes" id="UP000572722">
    <property type="component" value="Unassembled WGS sequence"/>
</dbReference>
<protein>
    <submittedName>
        <fullName evidence="1">Uncharacterized protein</fullName>
    </submittedName>
</protein>
<reference evidence="1 2" key="1">
    <citation type="submission" date="2019-08" db="EMBL/GenBank/DDBJ databases">
        <title>Draft genome sequencing and comparative genomics of hatchery-associated Vibrios.</title>
        <authorList>
            <person name="Kehlet-Delgado H."/>
            <person name="Mueller R.S."/>
        </authorList>
    </citation>
    <scope>NUCLEOTIDE SEQUENCE [LARGE SCALE GENOMIC DNA]</scope>
    <source>
        <strain evidence="1 2">01-65-5-1</strain>
    </source>
</reference>
<dbReference type="RefSeq" id="WP_171325068.1">
    <property type="nucleotide sequence ID" value="NZ_VTXO01000012.1"/>
</dbReference>
<comment type="caution">
    <text evidence="1">The sequence shown here is derived from an EMBL/GenBank/DDBJ whole genome shotgun (WGS) entry which is preliminary data.</text>
</comment>
<organism evidence="1 2">
    <name type="scientific">Vibrio tubiashii</name>
    <dbReference type="NCBI Taxonomy" id="29498"/>
    <lineage>
        <taxon>Bacteria</taxon>
        <taxon>Pseudomonadati</taxon>
        <taxon>Pseudomonadota</taxon>
        <taxon>Gammaproteobacteria</taxon>
        <taxon>Vibrionales</taxon>
        <taxon>Vibrionaceae</taxon>
        <taxon>Vibrio</taxon>
        <taxon>Vibrio oreintalis group</taxon>
    </lineage>
</organism>
<evidence type="ECO:0000313" key="2">
    <source>
        <dbReference type="Proteomes" id="UP000572722"/>
    </source>
</evidence>
<name>A0AAE5GUE7_9VIBR</name>
<dbReference type="EMBL" id="VTXO01000012">
    <property type="protein sequence ID" value="NOI83057.1"/>
    <property type="molecule type" value="Genomic_DNA"/>
</dbReference>
<gene>
    <name evidence="1" type="ORF">F0237_20540</name>
</gene>
<sequence length="190" mass="22291">MSDRRFTRRERPFAAMHRERWQSLLRDPSKHVYLLSDSGKTTQRQFLRDIAMVMDYLVSELEFRTRKVGVATQRGFLLRTWANVAEGTGLPVWRVKQCVSFAKQRGWLTSTQPRHNENGQWYGLASIKRISERYFTDLGLRGAFHKAKTAASETIKQMAIRTGVHVRYLLTPITLLRKFARRHDQSPLKR</sequence>